<dbReference type="EMBL" id="GBXM01045644">
    <property type="protein sequence ID" value="JAH62933.1"/>
    <property type="molecule type" value="Transcribed_RNA"/>
</dbReference>
<evidence type="ECO:0000313" key="1">
    <source>
        <dbReference type="EMBL" id="JAH62933.1"/>
    </source>
</evidence>
<organism evidence="1">
    <name type="scientific">Anguilla anguilla</name>
    <name type="common">European freshwater eel</name>
    <name type="synonym">Muraena anguilla</name>
    <dbReference type="NCBI Taxonomy" id="7936"/>
    <lineage>
        <taxon>Eukaryota</taxon>
        <taxon>Metazoa</taxon>
        <taxon>Chordata</taxon>
        <taxon>Craniata</taxon>
        <taxon>Vertebrata</taxon>
        <taxon>Euteleostomi</taxon>
        <taxon>Actinopterygii</taxon>
        <taxon>Neopterygii</taxon>
        <taxon>Teleostei</taxon>
        <taxon>Anguilliformes</taxon>
        <taxon>Anguillidae</taxon>
        <taxon>Anguilla</taxon>
    </lineage>
</organism>
<sequence>MSQTSWHPDMRGAMYKNSCHFHMVKTKV</sequence>
<reference evidence="1" key="2">
    <citation type="journal article" date="2015" name="Fish Shellfish Immunol.">
        <title>Early steps in the European eel (Anguilla anguilla)-Vibrio vulnificus interaction in the gills: Role of the RtxA13 toxin.</title>
        <authorList>
            <person name="Callol A."/>
            <person name="Pajuelo D."/>
            <person name="Ebbesson L."/>
            <person name="Teles M."/>
            <person name="MacKenzie S."/>
            <person name="Amaro C."/>
        </authorList>
    </citation>
    <scope>NUCLEOTIDE SEQUENCE</scope>
</reference>
<name>A0A0E9UD98_ANGAN</name>
<dbReference type="AlphaFoldDB" id="A0A0E9UD98"/>
<protein>
    <submittedName>
        <fullName evidence="1">Uncharacterized protein</fullName>
    </submittedName>
</protein>
<accession>A0A0E9UD98</accession>
<proteinExistence type="predicted"/>
<reference evidence="1" key="1">
    <citation type="submission" date="2014-11" db="EMBL/GenBank/DDBJ databases">
        <authorList>
            <person name="Amaro Gonzalez C."/>
        </authorList>
    </citation>
    <scope>NUCLEOTIDE SEQUENCE</scope>
</reference>